<dbReference type="AlphaFoldDB" id="A0AAD1UAB7"/>
<sequence>MSFCREFLNSTDLESPSIKFLKPSASFSCEVFPVIRQFPNVIELRVLPSSAWAKFGTLCTKMSHRLKSTSCIFHIPLNSLISEGWGIVHLRKVTDDFTVNSHCCIYFNTCRCTTSPPRRLSRKGWIKLWPISYK</sequence>
<reference evidence="1" key="1">
    <citation type="submission" date="2023-07" db="EMBL/GenBank/DDBJ databases">
        <authorList>
            <consortium name="AG Swart"/>
            <person name="Singh M."/>
            <person name="Singh A."/>
            <person name="Seah K."/>
            <person name="Emmerich C."/>
        </authorList>
    </citation>
    <scope>NUCLEOTIDE SEQUENCE</scope>
    <source>
        <strain evidence="1">DP1</strain>
    </source>
</reference>
<dbReference type="EMBL" id="CAMPGE010006478">
    <property type="protein sequence ID" value="CAI2365325.1"/>
    <property type="molecule type" value="Genomic_DNA"/>
</dbReference>
<gene>
    <name evidence="1" type="ORF">ECRASSUSDP1_LOCUS6673</name>
</gene>
<organism evidence="1 2">
    <name type="scientific">Euplotes crassus</name>
    <dbReference type="NCBI Taxonomy" id="5936"/>
    <lineage>
        <taxon>Eukaryota</taxon>
        <taxon>Sar</taxon>
        <taxon>Alveolata</taxon>
        <taxon>Ciliophora</taxon>
        <taxon>Intramacronucleata</taxon>
        <taxon>Spirotrichea</taxon>
        <taxon>Hypotrichia</taxon>
        <taxon>Euplotida</taxon>
        <taxon>Euplotidae</taxon>
        <taxon>Moneuplotes</taxon>
    </lineage>
</organism>
<evidence type="ECO:0000313" key="1">
    <source>
        <dbReference type="EMBL" id="CAI2365325.1"/>
    </source>
</evidence>
<protein>
    <submittedName>
        <fullName evidence="1">Uncharacterized protein</fullName>
    </submittedName>
</protein>
<dbReference type="Proteomes" id="UP001295684">
    <property type="component" value="Unassembled WGS sequence"/>
</dbReference>
<comment type="caution">
    <text evidence="1">The sequence shown here is derived from an EMBL/GenBank/DDBJ whole genome shotgun (WGS) entry which is preliminary data.</text>
</comment>
<accession>A0AAD1UAB7</accession>
<keyword evidence="2" id="KW-1185">Reference proteome</keyword>
<evidence type="ECO:0000313" key="2">
    <source>
        <dbReference type="Proteomes" id="UP001295684"/>
    </source>
</evidence>
<proteinExistence type="predicted"/>
<name>A0AAD1UAB7_EUPCR</name>